<keyword evidence="2" id="KW-1185">Reference proteome</keyword>
<sequence length="64" mass="7449">MIPPVTVYLRPIPKLGLAGYYPARSEHRVRTMARERPDWHSRDLRDGALTAAERITYIRETAQQ</sequence>
<organism evidence="1 2">
    <name type="scientific">Planosporangium flavigriseum</name>
    <dbReference type="NCBI Taxonomy" id="373681"/>
    <lineage>
        <taxon>Bacteria</taxon>
        <taxon>Bacillati</taxon>
        <taxon>Actinomycetota</taxon>
        <taxon>Actinomycetes</taxon>
        <taxon>Micromonosporales</taxon>
        <taxon>Micromonosporaceae</taxon>
        <taxon>Planosporangium</taxon>
    </lineage>
</organism>
<dbReference type="Proteomes" id="UP000653674">
    <property type="component" value="Unassembled WGS sequence"/>
</dbReference>
<evidence type="ECO:0000313" key="2">
    <source>
        <dbReference type="Proteomes" id="UP000653674"/>
    </source>
</evidence>
<dbReference type="EMBL" id="BONU01000084">
    <property type="protein sequence ID" value="GIG76806.1"/>
    <property type="molecule type" value="Genomic_DNA"/>
</dbReference>
<proteinExistence type="predicted"/>
<comment type="caution">
    <text evidence="1">The sequence shown here is derived from an EMBL/GenBank/DDBJ whole genome shotgun (WGS) entry which is preliminary data.</text>
</comment>
<accession>A0A8J3M0F7</accession>
<name>A0A8J3M0F7_9ACTN</name>
<gene>
    <name evidence="1" type="ORF">Pfl04_52100</name>
</gene>
<protein>
    <submittedName>
        <fullName evidence="1">Uncharacterized protein</fullName>
    </submittedName>
</protein>
<evidence type="ECO:0000313" key="1">
    <source>
        <dbReference type="EMBL" id="GIG76806.1"/>
    </source>
</evidence>
<dbReference type="AlphaFoldDB" id="A0A8J3M0F7"/>
<reference evidence="1" key="1">
    <citation type="submission" date="2021-01" db="EMBL/GenBank/DDBJ databases">
        <title>Whole genome shotgun sequence of Planosporangium flavigriseum NBRC 105377.</title>
        <authorList>
            <person name="Komaki H."/>
            <person name="Tamura T."/>
        </authorList>
    </citation>
    <scope>NUCLEOTIDE SEQUENCE</scope>
    <source>
        <strain evidence="1">NBRC 105377</strain>
    </source>
</reference>